<gene>
    <name evidence="4" type="ORF">ACFQ0E_05575</name>
</gene>
<proteinExistence type="inferred from homology"/>
<dbReference type="Proteomes" id="UP001597110">
    <property type="component" value="Unassembled WGS sequence"/>
</dbReference>
<accession>A0ABW2YBL6</accession>
<keyword evidence="5" id="KW-1185">Reference proteome</keyword>
<feature type="region of interest" description="Disordered" evidence="3">
    <location>
        <begin position="258"/>
        <end position="282"/>
    </location>
</feature>
<name>A0ABW2YBL6_9GAMM</name>
<dbReference type="PANTHER" id="PTHR43669">
    <property type="entry name" value="5-KETO-D-GLUCONATE 5-REDUCTASE"/>
    <property type="match status" value="1"/>
</dbReference>
<dbReference type="InterPro" id="IPR002347">
    <property type="entry name" value="SDR_fam"/>
</dbReference>
<reference evidence="5" key="1">
    <citation type="journal article" date="2019" name="Int. J. Syst. Evol. Microbiol.">
        <title>The Global Catalogue of Microorganisms (GCM) 10K type strain sequencing project: providing services to taxonomists for standard genome sequencing and annotation.</title>
        <authorList>
            <consortium name="The Broad Institute Genomics Platform"/>
            <consortium name="The Broad Institute Genome Sequencing Center for Infectious Disease"/>
            <person name="Wu L."/>
            <person name="Ma J."/>
        </authorList>
    </citation>
    <scope>NUCLEOTIDE SEQUENCE [LARGE SCALE GENOMIC DNA]</scope>
    <source>
        <strain evidence="5">CCUG 55585</strain>
    </source>
</reference>
<dbReference type="PANTHER" id="PTHR43669:SF12">
    <property type="entry name" value="BLR5618 PROTEIN"/>
    <property type="match status" value="1"/>
</dbReference>
<keyword evidence="2" id="KW-0560">Oxidoreductase</keyword>
<evidence type="ECO:0000313" key="4">
    <source>
        <dbReference type="EMBL" id="MFD0725067.1"/>
    </source>
</evidence>
<dbReference type="Pfam" id="PF00106">
    <property type="entry name" value="adh_short"/>
    <property type="match status" value="1"/>
</dbReference>
<dbReference type="SUPFAM" id="SSF51735">
    <property type="entry name" value="NAD(P)-binding Rossmann-fold domains"/>
    <property type="match status" value="1"/>
</dbReference>
<comment type="caution">
    <text evidence="4">The sequence shown here is derived from an EMBL/GenBank/DDBJ whole genome shotgun (WGS) entry which is preliminary data.</text>
</comment>
<organism evidence="4 5">
    <name type="scientific">Lysobacter brunescens</name>
    <dbReference type="NCBI Taxonomy" id="262323"/>
    <lineage>
        <taxon>Bacteria</taxon>
        <taxon>Pseudomonadati</taxon>
        <taxon>Pseudomonadota</taxon>
        <taxon>Gammaproteobacteria</taxon>
        <taxon>Lysobacterales</taxon>
        <taxon>Lysobacteraceae</taxon>
        <taxon>Lysobacter</taxon>
    </lineage>
</organism>
<comment type="similarity">
    <text evidence="1">Belongs to the short-chain dehydrogenases/reductases (SDR) family.</text>
</comment>
<evidence type="ECO:0000256" key="3">
    <source>
        <dbReference type="SAM" id="MobiDB-lite"/>
    </source>
</evidence>
<dbReference type="InterPro" id="IPR036291">
    <property type="entry name" value="NAD(P)-bd_dom_sf"/>
</dbReference>
<dbReference type="EMBL" id="JBHTIF010000001">
    <property type="protein sequence ID" value="MFD0725067.1"/>
    <property type="molecule type" value="Genomic_DNA"/>
</dbReference>
<dbReference type="Gene3D" id="3.40.50.720">
    <property type="entry name" value="NAD(P)-binding Rossmann-like Domain"/>
    <property type="match status" value="1"/>
</dbReference>
<sequence>MNGTIQDYPAHDTLGDGALLVIGATGCLGGALVASALEAGRPVIAVGRDAEALDALRMQHAGAALTALAATVASDAEAAELARRIRALDLPIAGVIAAIRGAPVRGRLLDQPGDALRRRLDEDLLPHLFAARHLLPMLSAQARGAYVLIGGPGADYPWAGYGHDSIAAAALRMLARVLHDEARALGVHVHLLGVDAPLRTPGNERHACPEWPSLGAVARRAVAMATSPGTVRDAVVRFGDTSPPSAFWSDDVDALDTAPPERRVAPRAQDPDGPGAIDAERSLHDARRLLRGIASSPRLKDRLSP</sequence>
<evidence type="ECO:0000313" key="5">
    <source>
        <dbReference type="Proteomes" id="UP001597110"/>
    </source>
</evidence>
<evidence type="ECO:0000256" key="1">
    <source>
        <dbReference type="ARBA" id="ARBA00006484"/>
    </source>
</evidence>
<protein>
    <submittedName>
        <fullName evidence="4">SDR family NAD(P)-dependent oxidoreductase</fullName>
    </submittedName>
</protein>
<dbReference type="RefSeq" id="WP_386822689.1">
    <property type="nucleotide sequence ID" value="NZ_JBHTIF010000001.1"/>
</dbReference>
<evidence type="ECO:0000256" key="2">
    <source>
        <dbReference type="ARBA" id="ARBA00023002"/>
    </source>
</evidence>